<evidence type="ECO:0000256" key="3">
    <source>
        <dbReference type="SAM" id="MobiDB-lite"/>
    </source>
</evidence>
<evidence type="ECO:0008006" key="8">
    <source>
        <dbReference type="Google" id="ProtNLM"/>
    </source>
</evidence>
<dbReference type="InterPro" id="IPR014811">
    <property type="entry name" value="ArgoL1"/>
</dbReference>
<dbReference type="GO" id="GO:0003723">
    <property type="term" value="F:RNA binding"/>
    <property type="evidence" value="ECO:0007669"/>
    <property type="project" value="InterPro"/>
</dbReference>
<dbReference type="InterPro" id="IPR003165">
    <property type="entry name" value="Piwi"/>
</dbReference>
<feature type="compositionally biased region" description="Polar residues" evidence="3">
    <location>
        <begin position="51"/>
        <end position="85"/>
    </location>
</feature>
<dbReference type="Pfam" id="PF02171">
    <property type="entry name" value="Piwi"/>
    <property type="match status" value="1"/>
</dbReference>
<reference evidence="6 7" key="1">
    <citation type="submission" date="2021-07" db="EMBL/GenBank/DDBJ databases">
        <title>The Aristolochia fimbriata genome: insights into angiosperm evolution, floral development and chemical biosynthesis.</title>
        <authorList>
            <person name="Jiao Y."/>
        </authorList>
    </citation>
    <scope>NUCLEOTIDE SEQUENCE [LARGE SCALE GENOMIC DNA]</scope>
    <source>
        <strain evidence="6">IBCAS-2021</strain>
        <tissue evidence="6">Leaf</tissue>
    </source>
</reference>
<dbReference type="GO" id="GO:0031047">
    <property type="term" value="P:regulatory ncRNA-mediated gene silencing"/>
    <property type="evidence" value="ECO:0007669"/>
    <property type="project" value="UniProtKB-KW"/>
</dbReference>
<sequence>MENRGYRGGSRRTWRPRGGGGDERHDNPRFRQGDRRIGDKRGRPMYVPVGASSSGVRSDQQIVSSDQSGTHSGPSSQATDVSQLAENLGSKKQEVDSQLPKNSQGQNGNRVPIKRPDDGGRIRKNQRTLQVNHFLVKFDCDIVIRQYDVQIKRMNQSEANASSNVSKCDALLVKNEYLRLQSPALGMSATAYDGEKNVYSAIQLPEGDFVYEVSRGKDDKPQAYLFTIKLVKKLELRILQDYLQSSNGTFPLPRDILQGLDVIFKENPRRCRRQFGKSFYSKAIEENCELSKAIVASRGLQQSLKPTCQGLTLCVDYCVNTFCRKISVLQFLEDQGIHINWTKPLTQSSRKIIEKALKNLKVTVTHRITNQKYPVVALRKQSAKTEKFLIDDPNVPSGKKEMGIIEYYKSKYRKDIKHVNLPCLDLSRNNRSNYVPMEFCELVEAQKYLKEDLIPDQQKKLRNLAIAKPQERKDHICRLVKANDGPCGRDIFLRFKVDVDRFMTEATGRVIGQPDLKIRDNRNNEIQLTPNDRCQWNFLKKKVLEGKRVDRWGILDFSSQCRDGGEPLKVDKFIKSLVERCRSLGIHLSNTPYRKKSNMAVLDNSSDLHTILKTICSETEEKLQILLCPMTDRHPGYKILKLICETEIGIVTQCCRSSVANRLGDQYLANLALKINMKVGGTNVELLRRLPGLHDNHHFMFIGADVNHPTGQDQEGPSIAAVAATINWPAANKYAARFRLQKNRTERIEELGKMCLELIETYARMNKVKPEKIILFRDGVSESQFDMVLNQELTDIKKTISSEGYSPTITLVVAQKRHQTRFFLGNGNVEPGTVVDQKIVHPFEFDFYLCSHYGSLGTSKPTHYHVLWDEHSFTSDALQELIYHMCYTFARCTKPVSLVPPVYYADIVAYRGRLYYEAWAQSNYSPASTGLFSSPSSSSSATSGFPSHVSFDANAFPKLHSELENCMFFC</sequence>
<comment type="similarity">
    <text evidence="1">Belongs to the argonaute family. Ago subfamily.</text>
</comment>
<evidence type="ECO:0000259" key="4">
    <source>
        <dbReference type="PROSITE" id="PS50821"/>
    </source>
</evidence>
<evidence type="ECO:0000259" key="5">
    <source>
        <dbReference type="PROSITE" id="PS50822"/>
    </source>
</evidence>
<evidence type="ECO:0000313" key="6">
    <source>
        <dbReference type="EMBL" id="KAG9439497.1"/>
    </source>
</evidence>
<dbReference type="InterPro" id="IPR036085">
    <property type="entry name" value="PAZ_dom_sf"/>
</dbReference>
<organism evidence="6 7">
    <name type="scientific">Aristolochia fimbriata</name>
    <name type="common">White veined hardy Dutchman's pipe vine</name>
    <dbReference type="NCBI Taxonomy" id="158543"/>
    <lineage>
        <taxon>Eukaryota</taxon>
        <taxon>Viridiplantae</taxon>
        <taxon>Streptophyta</taxon>
        <taxon>Embryophyta</taxon>
        <taxon>Tracheophyta</taxon>
        <taxon>Spermatophyta</taxon>
        <taxon>Magnoliopsida</taxon>
        <taxon>Magnoliidae</taxon>
        <taxon>Piperales</taxon>
        <taxon>Aristolochiaceae</taxon>
        <taxon>Aristolochia</taxon>
    </lineage>
</organism>
<comment type="caution">
    <text evidence="6">The sequence shown here is derived from an EMBL/GenBank/DDBJ whole genome shotgun (WGS) entry which is preliminary data.</text>
</comment>
<dbReference type="PROSITE" id="PS50822">
    <property type="entry name" value="PIWI"/>
    <property type="match status" value="1"/>
</dbReference>
<feature type="compositionally biased region" description="Basic and acidic residues" evidence="3">
    <location>
        <begin position="20"/>
        <end position="42"/>
    </location>
</feature>
<feature type="domain" description="PAZ" evidence="4">
    <location>
        <begin position="327"/>
        <end position="444"/>
    </location>
</feature>
<dbReference type="AlphaFoldDB" id="A0AAV7DW79"/>
<dbReference type="PROSITE" id="PS50821">
    <property type="entry name" value="PAZ"/>
    <property type="match status" value="1"/>
</dbReference>
<feature type="compositionally biased region" description="Polar residues" evidence="3">
    <location>
        <begin position="99"/>
        <end position="109"/>
    </location>
</feature>
<dbReference type="InterPro" id="IPR003100">
    <property type="entry name" value="PAZ_dom"/>
</dbReference>
<dbReference type="Pfam" id="PF02170">
    <property type="entry name" value="PAZ"/>
    <property type="match status" value="1"/>
</dbReference>
<dbReference type="Proteomes" id="UP000825729">
    <property type="component" value="Unassembled WGS sequence"/>
</dbReference>
<dbReference type="SMART" id="SM00950">
    <property type="entry name" value="Piwi"/>
    <property type="match status" value="1"/>
</dbReference>
<accession>A0AAV7DW79</accession>
<dbReference type="InterPro" id="IPR045246">
    <property type="entry name" value="Piwi_ago-like"/>
</dbReference>
<dbReference type="InterPro" id="IPR012337">
    <property type="entry name" value="RNaseH-like_sf"/>
</dbReference>
<dbReference type="SMART" id="SM00949">
    <property type="entry name" value="PAZ"/>
    <property type="match status" value="1"/>
</dbReference>
<evidence type="ECO:0000313" key="7">
    <source>
        <dbReference type="Proteomes" id="UP000825729"/>
    </source>
</evidence>
<dbReference type="Gene3D" id="3.40.50.2300">
    <property type="match status" value="1"/>
</dbReference>
<dbReference type="SMART" id="SM01163">
    <property type="entry name" value="DUF1785"/>
    <property type="match status" value="1"/>
</dbReference>
<dbReference type="PANTHER" id="PTHR22891">
    <property type="entry name" value="EUKARYOTIC TRANSLATION INITIATION FACTOR 2C"/>
    <property type="match status" value="1"/>
</dbReference>
<dbReference type="CDD" id="cd04657">
    <property type="entry name" value="Piwi_ago-like"/>
    <property type="match status" value="1"/>
</dbReference>
<dbReference type="InterPro" id="IPR032474">
    <property type="entry name" value="Argonaute_N"/>
</dbReference>
<name>A0AAV7DW79_ARIFI</name>
<keyword evidence="7" id="KW-1185">Reference proteome</keyword>
<dbReference type="Gene3D" id="3.30.420.10">
    <property type="entry name" value="Ribonuclease H-like superfamily/Ribonuclease H"/>
    <property type="match status" value="1"/>
</dbReference>
<evidence type="ECO:0000256" key="2">
    <source>
        <dbReference type="ARBA" id="ARBA00023158"/>
    </source>
</evidence>
<feature type="domain" description="Piwi" evidence="5">
    <location>
        <begin position="625"/>
        <end position="917"/>
    </location>
</feature>
<dbReference type="SUPFAM" id="SSF101690">
    <property type="entry name" value="PAZ domain"/>
    <property type="match status" value="1"/>
</dbReference>
<evidence type="ECO:0000256" key="1">
    <source>
        <dbReference type="ARBA" id="ARBA00008201"/>
    </source>
</evidence>
<dbReference type="EMBL" id="JAINDJ010000008">
    <property type="protein sequence ID" value="KAG9439497.1"/>
    <property type="molecule type" value="Genomic_DNA"/>
</dbReference>
<dbReference type="InterPro" id="IPR036397">
    <property type="entry name" value="RNaseH_sf"/>
</dbReference>
<keyword evidence="2" id="KW-0943">RNA-mediated gene silencing</keyword>
<proteinExistence type="inferred from homology"/>
<gene>
    <name evidence="6" type="ORF">H6P81_019662</name>
</gene>
<feature type="region of interest" description="Disordered" evidence="3">
    <location>
        <begin position="1"/>
        <end position="125"/>
    </location>
</feature>
<dbReference type="SUPFAM" id="SSF53098">
    <property type="entry name" value="Ribonuclease H-like"/>
    <property type="match status" value="1"/>
</dbReference>
<protein>
    <recommendedName>
        <fullName evidence="8">Argonaute 2</fullName>
    </recommendedName>
</protein>
<dbReference type="Pfam" id="PF08699">
    <property type="entry name" value="ArgoL1"/>
    <property type="match status" value="1"/>
</dbReference>
<dbReference type="CDD" id="cd02846">
    <property type="entry name" value="PAZ_argonaute_like"/>
    <property type="match status" value="1"/>
</dbReference>
<dbReference type="Pfam" id="PF16486">
    <property type="entry name" value="ArgoN"/>
    <property type="match status" value="1"/>
</dbReference>
<dbReference type="Gene3D" id="2.170.260.10">
    <property type="entry name" value="paz domain"/>
    <property type="match status" value="1"/>
</dbReference>